<sequence length="405" mass="46068">MVPPARGTIPDLSTDSKLKEWASSLLVEQGVIKSSEEVQTATLRSLTDHPGLSSSLQVLAINYAGDAKKSYPPTFILKRNREGAQGAVKYGGSWREAAFLADYSVALSPTSPRCYYCGWSEQEGEFLILMDDIPERAGFEEKKCVALNEVLGNQDTVLKGDVEKQARYVREAFKTAARLHAVNWCNDDLKKMEYLKGWSWYTGIDEAKWRGSISLAKMGFSAGSEKIAWNSNLHQLLSDAFENSTYQAFCEHLQRKPFTLCHGDWHASNMFMVEGATVNTVCFDWSEVGIFEPCGDLGQLVISDVRPEIFRKHSREWVEEYWACLRESVQSRGVSFDYSLENCWEDYQQRAIEKWSWLLCVLLLYPLPAARLQYFHDQLSSFLDHHGWPEKVELKSVVILPPSRS</sequence>
<reference evidence="2" key="1">
    <citation type="submission" date="2021-01" db="EMBL/GenBank/DDBJ databases">
        <authorList>
            <person name="Corre E."/>
            <person name="Pelletier E."/>
            <person name="Niang G."/>
            <person name="Scheremetjew M."/>
            <person name="Finn R."/>
            <person name="Kale V."/>
            <person name="Holt S."/>
            <person name="Cochrane G."/>
            <person name="Meng A."/>
            <person name="Brown T."/>
            <person name="Cohen L."/>
        </authorList>
    </citation>
    <scope>NUCLEOTIDE SEQUENCE</scope>
    <source>
        <strain evidence="2">NIES-2562</strain>
    </source>
</reference>
<evidence type="ECO:0000313" key="2">
    <source>
        <dbReference type="EMBL" id="CAE0246391.1"/>
    </source>
</evidence>
<dbReference type="SUPFAM" id="SSF56112">
    <property type="entry name" value="Protein kinase-like (PK-like)"/>
    <property type="match status" value="1"/>
</dbReference>
<dbReference type="PANTHER" id="PTHR11012">
    <property type="entry name" value="PROTEIN KINASE-LIKE DOMAIN-CONTAINING"/>
    <property type="match status" value="1"/>
</dbReference>
<dbReference type="Pfam" id="PF01636">
    <property type="entry name" value="APH"/>
    <property type="match status" value="1"/>
</dbReference>
<gene>
    <name evidence="2" type="ORF">PBIL07802_LOCUS8574</name>
</gene>
<dbReference type="AlphaFoldDB" id="A0A7S3D4T5"/>
<accession>A0A7S3D4T5</accession>
<dbReference type="EMBL" id="HBIB01013021">
    <property type="protein sequence ID" value="CAE0246391.1"/>
    <property type="molecule type" value="Transcribed_RNA"/>
</dbReference>
<dbReference type="InterPro" id="IPR002575">
    <property type="entry name" value="Aminoglycoside_PTrfase"/>
</dbReference>
<dbReference type="Gene3D" id="3.90.1200.10">
    <property type="match status" value="1"/>
</dbReference>
<feature type="domain" description="Aminoglycoside phosphotransferase" evidence="1">
    <location>
        <begin position="156"/>
        <end position="310"/>
    </location>
</feature>
<organism evidence="2">
    <name type="scientific">Palpitomonas bilix</name>
    <dbReference type="NCBI Taxonomy" id="652834"/>
    <lineage>
        <taxon>Eukaryota</taxon>
        <taxon>Eukaryota incertae sedis</taxon>
    </lineage>
</organism>
<protein>
    <recommendedName>
        <fullName evidence="1">Aminoglycoside phosphotransferase domain-containing protein</fullName>
    </recommendedName>
</protein>
<dbReference type="InterPro" id="IPR011009">
    <property type="entry name" value="Kinase-like_dom_sf"/>
</dbReference>
<dbReference type="PANTHER" id="PTHR11012:SF30">
    <property type="entry name" value="PROTEIN KINASE-LIKE DOMAIN-CONTAINING"/>
    <property type="match status" value="1"/>
</dbReference>
<name>A0A7S3D4T5_9EUKA</name>
<evidence type="ECO:0000259" key="1">
    <source>
        <dbReference type="Pfam" id="PF01636"/>
    </source>
</evidence>
<proteinExistence type="predicted"/>